<protein>
    <submittedName>
        <fullName evidence="1">Uncharacterized protein</fullName>
    </submittedName>
</protein>
<evidence type="ECO:0000313" key="2">
    <source>
        <dbReference type="Proteomes" id="UP001150941"/>
    </source>
</evidence>
<dbReference type="AlphaFoldDB" id="A0A9W9PH32"/>
<gene>
    <name evidence="1" type="ORF">N7468_001693</name>
</gene>
<evidence type="ECO:0000313" key="1">
    <source>
        <dbReference type="EMBL" id="KAJ5246710.1"/>
    </source>
</evidence>
<reference evidence="1" key="2">
    <citation type="journal article" date="2023" name="IMA Fungus">
        <title>Comparative genomic study of the Penicillium genus elucidates a diverse pangenome and 15 lateral gene transfer events.</title>
        <authorList>
            <person name="Petersen C."/>
            <person name="Sorensen T."/>
            <person name="Nielsen M.R."/>
            <person name="Sondergaard T.E."/>
            <person name="Sorensen J.L."/>
            <person name="Fitzpatrick D.A."/>
            <person name="Frisvad J.C."/>
            <person name="Nielsen K.L."/>
        </authorList>
    </citation>
    <scope>NUCLEOTIDE SEQUENCE</scope>
    <source>
        <strain evidence="1">IBT 19713</strain>
    </source>
</reference>
<dbReference type="Proteomes" id="UP001150941">
    <property type="component" value="Unassembled WGS sequence"/>
</dbReference>
<sequence>MTLTYIYPTTEDVGSNGLTTQKFPGPPWLSTKYPCQIGYIIVPSPSWVGQRYKLFYRDTSTRHASTVTRSYRSIRLPPSAPAISMKNRELRDLTNCLRVRSLDIEGSSSYWLAEAKGQRSNAKTNYAAGGFRQLNPSY</sequence>
<dbReference type="EMBL" id="JAPQKS010000002">
    <property type="protein sequence ID" value="KAJ5246710.1"/>
    <property type="molecule type" value="Genomic_DNA"/>
</dbReference>
<dbReference type="GeneID" id="83198293"/>
<accession>A0A9W9PH32</accession>
<organism evidence="1 2">
    <name type="scientific">Penicillium chermesinum</name>
    <dbReference type="NCBI Taxonomy" id="63820"/>
    <lineage>
        <taxon>Eukaryota</taxon>
        <taxon>Fungi</taxon>
        <taxon>Dikarya</taxon>
        <taxon>Ascomycota</taxon>
        <taxon>Pezizomycotina</taxon>
        <taxon>Eurotiomycetes</taxon>
        <taxon>Eurotiomycetidae</taxon>
        <taxon>Eurotiales</taxon>
        <taxon>Aspergillaceae</taxon>
        <taxon>Penicillium</taxon>
    </lineage>
</organism>
<proteinExistence type="predicted"/>
<comment type="caution">
    <text evidence="1">The sequence shown here is derived from an EMBL/GenBank/DDBJ whole genome shotgun (WGS) entry which is preliminary data.</text>
</comment>
<keyword evidence="2" id="KW-1185">Reference proteome</keyword>
<name>A0A9W9PH32_9EURO</name>
<dbReference type="RefSeq" id="XP_058334131.1">
    <property type="nucleotide sequence ID" value="XM_058470990.1"/>
</dbReference>
<reference evidence="1" key="1">
    <citation type="submission" date="2022-11" db="EMBL/GenBank/DDBJ databases">
        <authorList>
            <person name="Petersen C."/>
        </authorList>
    </citation>
    <scope>NUCLEOTIDE SEQUENCE</scope>
    <source>
        <strain evidence="1">IBT 19713</strain>
    </source>
</reference>